<evidence type="ECO:0000259" key="4">
    <source>
        <dbReference type="PROSITE" id="PS50048"/>
    </source>
</evidence>
<keyword evidence="2" id="KW-0539">Nucleus</keyword>
<organism evidence="5 6">
    <name type="scientific">Microdochium bolleyi</name>
    <dbReference type="NCBI Taxonomy" id="196109"/>
    <lineage>
        <taxon>Eukaryota</taxon>
        <taxon>Fungi</taxon>
        <taxon>Dikarya</taxon>
        <taxon>Ascomycota</taxon>
        <taxon>Pezizomycotina</taxon>
        <taxon>Sordariomycetes</taxon>
        <taxon>Xylariomycetidae</taxon>
        <taxon>Xylariales</taxon>
        <taxon>Microdochiaceae</taxon>
        <taxon>Microdochium</taxon>
    </lineage>
</organism>
<dbReference type="CDD" id="cd00067">
    <property type="entry name" value="GAL4"/>
    <property type="match status" value="1"/>
</dbReference>
<dbReference type="InterPro" id="IPR052783">
    <property type="entry name" value="Metabolic/Drug-Res_Regulator"/>
</dbReference>
<feature type="compositionally biased region" description="Low complexity" evidence="3">
    <location>
        <begin position="21"/>
        <end position="31"/>
    </location>
</feature>
<feature type="compositionally biased region" description="Basic and acidic residues" evidence="3">
    <location>
        <begin position="187"/>
        <end position="202"/>
    </location>
</feature>
<dbReference type="GO" id="GO:0003677">
    <property type="term" value="F:DNA binding"/>
    <property type="evidence" value="ECO:0007669"/>
    <property type="project" value="InterPro"/>
</dbReference>
<feature type="domain" description="Zn(2)-C6 fungal-type" evidence="4">
    <location>
        <begin position="44"/>
        <end position="74"/>
    </location>
</feature>
<evidence type="ECO:0000313" key="6">
    <source>
        <dbReference type="Proteomes" id="UP000070501"/>
    </source>
</evidence>
<dbReference type="CDD" id="cd12148">
    <property type="entry name" value="fungal_TF_MHR"/>
    <property type="match status" value="1"/>
</dbReference>
<dbReference type="AlphaFoldDB" id="A0A136IR96"/>
<dbReference type="InterPro" id="IPR036864">
    <property type="entry name" value="Zn2-C6_fun-type_DNA-bd_sf"/>
</dbReference>
<dbReference type="GO" id="GO:0006351">
    <property type="term" value="P:DNA-templated transcription"/>
    <property type="evidence" value="ECO:0007669"/>
    <property type="project" value="InterPro"/>
</dbReference>
<dbReference type="Pfam" id="PF04082">
    <property type="entry name" value="Fungal_trans"/>
    <property type="match status" value="1"/>
</dbReference>
<dbReference type="PANTHER" id="PTHR47655:SF2">
    <property type="entry name" value="QUINIC ACID UTILIZATION ACTIVATOR"/>
    <property type="match status" value="1"/>
</dbReference>
<dbReference type="PANTHER" id="PTHR47655">
    <property type="entry name" value="QUINIC ACID UTILIZATION ACTIVATOR"/>
    <property type="match status" value="1"/>
</dbReference>
<dbReference type="Gene3D" id="4.10.240.10">
    <property type="entry name" value="Zn(2)-C6 fungal-type DNA-binding domain"/>
    <property type="match status" value="1"/>
</dbReference>
<dbReference type="SMART" id="SM00906">
    <property type="entry name" value="Fungal_trans"/>
    <property type="match status" value="1"/>
</dbReference>
<dbReference type="InterPro" id="IPR007219">
    <property type="entry name" value="XnlR_reg_dom"/>
</dbReference>
<feature type="compositionally biased region" description="Low complexity" evidence="3">
    <location>
        <begin position="207"/>
        <end position="216"/>
    </location>
</feature>
<feature type="region of interest" description="Disordered" evidence="3">
    <location>
        <begin position="150"/>
        <end position="223"/>
    </location>
</feature>
<keyword evidence="1" id="KW-0479">Metal-binding</keyword>
<evidence type="ECO:0000256" key="1">
    <source>
        <dbReference type="ARBA" id="ARBA00022723"/>
    </source>
</evidence>
<dbReference type="SMART" id="SM00066">
    <property type="entry name" value="GAL4"/>
    <property type="match status" value="1"/>
</dbReference>
<dbReference type="InParanoid" id="A0A136IR96"/>
<dbReference type="GO" id="GO:0045944">
    <property type="term" value="P:positive regulation of transcription by RNA polymerase II"/>
    <property type="evidence" value="ECO:0007669"/>
    <property type="project" value="TreeGrafter"/>
</dbReference>
<dbReference type="EMBL" id="KQ964262">
    <property type="protein sequence ID" value="KXJ87406.1"/>
    <property type="molecule type" value="Genomic_DNA"/>
</dbReference>
<keyword evidence="6" id="KW-1185">Reference proteome</keyword>
<dbReference type="SUPFAM" id="SSF57701">
    <property type="entry name" value="Zn2/Cys6 DNA-binding domain"/>
    <property type="match status" value="1"/>
</dbReference>
<accession>A0A136IR96</accession>
<proteinExistence type="predicted"/>
<evidence type="ECO:0000313" key="5">
    <source>
        <dbReference type="EMBL" id="KXJ87406.1"/>
    </source>
</evidence>
<feature type="region of interest" description="Disordered" evidence="3">
    <location>
        <begin position="1"/>
        <end position="41"/>
    </location>
</feature>
<sequence length="807" mass="87800">MGTGKRPPAQGQPLKTDADDSPPAASSTSAAAPPPAKRQRVSRACDQCRNAREKCDGIRPACFPCASQNRDCTWQEPNRKRGVQTGYIRTLETSLGWIFDKFPGAEDALHGLITHHGGQGAALLADRQTPSSSRLHRRWMRSSVRRDIDLALSGRTDNDEDSTKPSRGPARDASGQLSSDADEPDDGDFRYRDEDVKPREPPSEDLAAAAQKPQQQLRQSSSIADSTLVLLPADPRFGKGHHREIYFQPLRLPTNHWRLLDVYFAYTHAWFPIVEKPELLRAAYAYSEEGLAMTRHDPGSGTHAELWAVFAVAAYQDLACVSAGSERLPSDQSGLTPDDIYRTARNLVPLENGSFEVGHVNALLLLAQINLGRQNLTAAWMLTGMAVRIALRLGLHRPSLPAKSRRQMHAFMGCFILDSLVATMLGTPAHLRSPDMVVAVSAPESDLDEWQPWNSCVGFGKSGSHAAQSRNPAHTISSFVALLDLHRVLTTQLCGSPHKTASGDAEELLSPGSEALLLPLKRHAYRDYVTKGEPLAAPNPPASLLRLAYLCIEARITSTEDHGVRTQALAACANQYVDAFGTCGLPPLFSSYLYIAGELPRRDGTSPRPLPVSADLPAAARQVWDPTGTVTAQIGTGLGNSPMSAYPMVLHDLLLESTTKMQAQQQLPTPTSTAYQPDAVAEATPGLSNPVGGVRTHGNVFRGPPPTSSLVRFEHDSSSMGMAPRVDESVLFDQVDLANNMAFDSNFLTVHRPSFGSNGPLDHEAILDDIALMDRPDMMESESLFMANLGFPATHVAHYPQDFMEFS</sequence>
<protein>
    <submittedName>
        <fullName evidence="5">Fungal-specific transcription factor domain-domain-containing protein</fullName>
    </submittedName>
</protein>
<dbReference type="PROSITE" id="PS50048">
    <property type="entry name" value="ZN2_CY6_FUNGAL_2"/>
    <property type="match status" value="1"/>
</dbReference>
<reference evidence="6" key="1">
    <citation type="submission" date="2016-02" db="EMBL/GenBank/DDBJ databases">
        <title>Draft genome sequence of Microdochium bolleyi, a fungal endophyte of beachgrass.</title>
        <authorList>
            <consortium name="DOE Joint Genome Institute"/>
            <person name="David A.S."/>
            <person name="May G."/>
            <person name="Haridas S."/>
            <person name="Lim J."/>
            <person name="Wang M."/>
            <person name="Labutti K."/>
            <person name="Lipzen A."/>
            <person name="Barry K."/>
            <person name="Grigoriev I.V."/>
        </authorList>
    </citation>
    <scope>NUCLEOTIDE SEQUENCE [LARGE SCALE GENOMIC DNA]</scope>
    <source>
        <strain evidence="6">J235TASD1</strain>
    </source>
</reference>
<name>A0A136IR96_9PEZI</name>
<dbReference type="OrthoDB" id="3364175at2759"/>
<dbReference type="GO" id="GO:0008270">
    <property type="term" value="F:zinc ion binding"/>
    <property type="evidence" value="ECO:0007669"/>
    <property type="project" value="InterPro"/>
</dbReference>
<evidence type="ECO:0000256" key="2">
    <source>
        <dbReference type="ARBA" id="ARBA00023242"/>
    </source>
</evidence>
<evidence type="ECO:0000256" key="3">
    <source>
        <dbReference type="SAM" id="MobiDB-lite"/>
    </source>
</evidence>
<dbReference type="GO" id="GO:0000981">
    <property type="term" value="F:DNA-binding transcription factor activity, RNA polymerase II-specific"/>
    <property type="evidence" value="ECO:0007669"/>
    <property type="project" value="InterPro"/>
</dbReference>
<dbReference type="Pfam" id="PF00172">
    <property type="entry name" value="Zn_clus"/>
    <property type="match status" value="1"/>
</dbReference>
<dbReference type="PROSITE" id="PS00463">
    <property type="entry name" value="ZN2_CY6_FUNGAL_1"/>
    <property type="match status" value="1"/>
</dbReference>
<dbReference type="InterPro" id="IPR001138">
    <property type="entry name" value="Zn2Cys6_DnaBD"/>
</dbReference>
<gene>
    <name evidence="5" type="ORF">Micbo1qcDRAFT_215751</name>
</gene>
<dbReference type="Proteomes" id="UP000070501">
    <property type="component" value="Unassembled WGS sequence"/>
</dbReference>